<evidence type="ECO:0000256" key="1">
    <source>
        <dbReference type="SAM" id="MobiDB-lite"/>
    </source>
</evidence>
<gene>
    <name evidence="2" type="ORF">L207DRAFT_589186</name>
</gene>
<dbReference type="AlphaFoldDB" id="A0A2J6R578"/>
<proteinExistence type="predicted"/>
<sequence>MSYQLPNGRWVQASGGLGGGGGGGGGFGGGNGTGGFNPGSAYGGSGYSNFGSGAGRLANGRFYEPYFGPPAAPPRIQGSWQCWW</sequence>
<organism evidence="2 3">
    <name type="scientific">Hyaloscypha variabilis (strain UAMH 11265 / GT02V1 / F)</name>
    <name type="common">Meliniomyces variabilis</name>
    <dbReference type="NCBI Taxonomy" id="1149755"/>
    <lineage>
        <taxon>Eukaryota</taxon>
        <taxon>Fungi</taxon>
        <taxon>Dikarya</taxon>
        <taxon>Ascomycota</taxon>
        <taxon>Pezizomycotina</taxon>
        <taxon>Leotiomycetes</taxon>
        <taxon>Helotiales</taxon>
        <taxon>Hyaloscyphaceae</taxon>
        <taxon>Hyaloscypha</taxon>
        <taxon>Hyaloscypha variabilis</taxon>
    </lineage>
</organism>
<evidence type="ECO:0000313" key="2">
    <source>
        <dbReference type="EMBL" id="PMD33629.1"/>
    </source>
</evidence>
<dbReference type="Proteomes" id="UP000235786">
    <property type="component" value="Unassembled WGS sequence"/>
</dbReference>
<reference evidence="2 3" key="1">
    <citation type="submission" date="2016-04" db="EMBL/GenBank/DDBJ databases">
        <title>A degradative enzymes factory behind the ericoid mycorrhizal symbiosis.</title>
        <authorList>
            <consortium name="DOE Joint Genome Institute"/>
            <person name="Martino E."/>
            <person name="Morin E."/>
            <person name="Grelet G."/>
            <person name="Kuo A."/>
            <person name="Kohler A."/>
            <person name="Daghino S."/>
            <person name="Barry K."/>
            <person name="Choi C."/>
            <person name="Cichocki N."/>
            <person name="Clum A."/>
            <person name="Copeland A."/>
            <person name="Hainaut M."/>
            <person name="Haridas S."/>
            <person name="Labutti K."/>
            <person name="Lindquist E."/>
            <person name="Lipzen A."/>
            <person name="Khouja H.-R."/>
            <person name="Murat C."/>
            <person name="Ohm R."/>
            <person name="Olson A."/>
            <person name="Spatafora J."/>
            <person name="Veneault-Fourrey C."/>
            <person name="Henrissat B."/>
            <person name="Grigoriev I."/>
            <person name="Martin F."/>
            <person name="Perotto S."/>
        </authorList>
    </citation>
    <scope>NUCLEOTIDE SEQUENCE [LARGE SCALE GENOMIC DNA]</scope>
    <source>
        <strain evidence="2 3">F</strain>
    </source>
</reference>
<feature type="region of interest" description="Disordered" evidence="1">
    <location>
        <begin position="14"/>
        <end position="35"/>
    </location>
</feature>
<evidence type="ECO:0000313" key="3">
    <source>
        <dbReference type="Proteomes" id="UP000235786"/>
    </source>
</evidence>
<protein>
    <submittedName>
        <fullName evidence="2">Uncharacterized protein</fullName>
    </submittedName>
</protein>
<feature type="compositionally biased region" description="Gly residues" evidence="1">
    <location>
        <begin position="15"/>
        <end position="35"/>
    </location>
</feature>
<accession>A0A2J6R578</accession>
<dbReference type="EMBL" id="KZ613955">
    <property type="protein sequence ID" value="PMD33629.1"/>
    <property type="molecule type" value="Genomic_DNA"/>
</dbReference>
<name>A0A2J6R578_HYAVF</name>
<keyword evidence="3" id="KW-1185">Reference proteome</keyword>